<protein>
    <submittedName>
        <fullName evidence="1">Uncharacterized protein</fullName>
    </submittedName>
</protein>
<accession>A0ABU8BWN7</accession>
<reference evidence="1" key="1">
    <citation type="submission" date="2024-02" db="EMBL/GenBank/DDBJ databases">
        <title>Genome sequences of strain Gemmobacter sp. JM10B15.</title>
        <authorList>
            <person name="Zhang M."/>
        </authorList>
    </citation>
    <scope>NUCLEOTIDE SEQUENCE</scope>
    <source>
        <strain evidence="1">JM10B15</strain>
    </source>
</reference>
<sequence length="172" mass="18774">MSADPCFRRPGARPLASLGLDATEVGALAVLRHFMTSFAQPESQAWTHAFDIACERWGIAEGPRLAQGLLAVLRAVMACRQTGLTFSNPLCQECRLRVTADEAAMMTMLHHMRRDATVDARLALADLTFGRMDARLIQAALALAARFPAERDGFGGQPDVAEWAEGTPQRLH</sequence>
<organism evidence="1 2">
    <name type="scientific">Gemmobacter denitrificans</name>
    <dbReference type="NCBI Taxonomy" id="3123040"/>
    <lineage>
        <taxon>Bacteria</taxon>
        <taxon>Pseudomonadati</taxon>
        <taxon>Pseudomonadota</taxon>
        <taxon>Alphaproteobacteria</taxon>
        <taxon>Rhodobacterales</taxon>
        <taxon>Paracoccaceae</taxon>
        <taxon>Gemmobacter</taxon>
    </lineage>
</organism>
<dbReference type="EMBL" id="JBALHR010000007">
    <property type="protein sequence ID" value="MEH7829091.1"/>
    <property type="molecule type" value="Genomic_DNA"/>
</dbReference>
<dbReference type="Proteomes" id="UP001431963">
    <property type="component" value="Unassembled WGS sequence"/>
</dbReference>
<evidence type="ECO:0000313" key="2">
    <source>
        <dbReference type="Proteomes" id="UP001431963"/>
    </source>
</evidence>
<keyword evidence="2" id="KW-1185">Reference proteome</keyword>
<evidence type="ECO:0000313" key="1">
    <source>
        <dbReference type="EMBL" id="MEH7829091.1"/>
    </source>
</evidence>
<name>A0ABU8BWN7_9RHOB</name>
<proteinExistence type="predicted"/>
<comment type="caution">
    <text evidence="1">The sequence shown here is derived from an EMBL/GenBank/DDBJ whole genome shotgun (WGS) entry which is preliminary data.</text>
</comment>
<gene>
    <name evidence="1" type="ORF">V6590_13100</name>
</gene>
<dbReference type="RefSeq" id="WP_335423791.1">
    <property type="nucleotide sequence ID" value="NZ_JBALHR010000007.1"/>
</dbReference>